<gene>
    <name evidence="1" type="ordered locus">AXYL_06759</name>
</gene>
<dbReference type="Proteomes" id="UP000006876">
    <property type="component" value="Plasmid pA82"/>
</dbReference>
<accession>E3HY88</accession>
<protein>
    <submittedName>
        <fullName evidence="1">Uncharacterized protein</fullName>
    </submittedName>
</protein>
<evidence type="ECO:0000313" key="2">
    <source>
        <dbReference type="Proteomes" id="UP000006876"/>
    </source>
</evidence>
<sequence length="211" mass="22863">MMGQAKQRRMAQERVNALFNEIDLARVAGAVQRVCAAASGNLGVDCFDQALLAQSVLQRLGVHAEIVIGYAAWRVGPGGGDVISHFPSSNTTVGAGAAFFHAWLRMGESIFDVTTNTLRLKAQLLDAQDGGKTMVTWEPQYLWMPMANSRSLGEVTMGMRGGIVSYLPHPALQRYVELTRKPTDGYHEDVAWAAYLAPDAKVLGPNSRMAA</sequence>
<dbReference type="eggNOG" id="ENOG5032X9P">
    <property type="taxonomic scope" value="Bacteria"/>
</dbReference>
<evidence type="ECO:0000313" key="1">
    <source>
        <dbReference type="EMBL" id="ADP20042.1"/>
    </source>
</evidence>
<organism evidence="1 2">
    <name type="scientific">Achromobacter xylosoxidans (strain A8)</name>
    <dbReference type="NCBI Taxonomy" id="762376"/>
    <lineage>
        <taxon>Bacteria</taxon>
        <taxon>Pseudomonadati</taxon>
        <taxon>Pseudomonadota</taxon>
        <taxon>Betaproteobacteria</taxon>
        <taxon>Burkholderiales</taxon>
        <taxon>Alcaligenaceae</taxon>
        <taxon>Achromobacter</taxon>
    </lineage>
</organism>
<proteinExistence type="predicted"/>
<dbReference type="KEGG" id="axy:AXYL_06759"/>
<reference evidence="2" key="1">
    <citation type="journal article" date="2011" name="J. Bacteriol.">
        <title>Complete genome sequence of the haloaromatic acid-degrading bacterium Achromobacter xylosoxidans A8.</title>
        <authorList>
            <person name="Strnad H."/>
            <person name="Ridl J."/>
            <person name="Paces J."/>
            <person name="Kolar M."/>
            <person name="Vlcek C."/>
            <person name="Paces V."/>
        </authorList>
    </citation>
    <scope>NUCLEOTIDE SEQUENCE [LARGE SCALE GENOMIC DNA]</scope>
    <source>
        <strain evidence="2">A8</strain>
        <plasmid evidence="2">pA82</plasmid>
    </source>
</reference>
<keyword evidence="1" id="KW-0614">Plasmid</keyword>
<dbReference type="EMBL" id="CP002289">
    <property type="protein sequence ID" value="ADP20042.1"/>
    <property type="molecule type" value="Genomic_DNA"/>
</dbReference>
<dbReference type="HOGENOM" id="CLU_1249822_0_0_4"/>
<geneLocation type="plasmid" evidence="1 2">
    <name>pA82</name>
</geneLocation>
<dbReference type="RefSeq" id="WP_013397230.1">
    <property type="nucleotide sequence ID" value="NC_014642.1"/>
</dbReference>
<dbReference type="AlphaFoldDB" id="E3HY88"/>
<name>E3HY88_ACHXA</name>